<accession>A0A433CZ22</accession>
<protein>
    <submittedName>
        <fullName evidence="1">Uncharacterized protein</fullName>
    </submittedName>
</protein>
<reference evidence="1 2" key="1">
    <citation type="journal article" date="2018" name="New Phytol.">
        <title>Phylogenomics of Endogonaceae and evolution of mycorrhizas within Mucoromycota.</title>
        <authorList>
            <person name="Chang Y."/>
            <person name="Desiro A."/>
            <person name="Na H."/>
            <person name="Sandor L."/>
            <person name="Lipzen A."/>
            <person name="Clum A."/>
            <person name="Barry K."/>
            <person name="Grigoriev I.V."/>
            <person name="Martin F.M."/>
            <person name="Stajich J.E."/>
            <person name="Smith M.E."/>
            <person name="Bonito G."/>
            <person name="Spatafora J.W."/>
        </authorList>
    </citation>
    <scope>NUCLEOTIDE SEQUENCE [LARGE SCALE GENOMIC DNA]</scope>
    <source>
        <strain evidence="1 2">GMNB39</strain>
    </source>
</reference>
<proteinExistence type="predicted"/>
<sequence>MVNTFKIAGFRFVVKDKYSKETFGSTDYLNFDESKSHPLMDGYTWHSNQLAYGYLSASIASPAEGAGICGGFTEVWSSDSTKYIGTRDKWGTENGVNKTIASFYDVDMNFCHIKVYHANELPLPICALFEDYQIKYGEADKMDGRLTVAQIRSWRNDDFKKTMFLIKEDEVTKVEVIKVVFDEIPLNSGPRPNDGLRPRVMETKEFINETDVEQTQNIVRTQTVTKTVTIRHAWSLKVGVGLEVTAKAEVPLIGGGSATASFNLELGYSGHHETSKSETHTLSVNNPVTIPAKSKIRCTIILMEGQVECTGKATFRVHYKNGDPVEVTSSITYGNVDGLELHVKWENM</sequence>
<keyword evidence="2" id="KW-1185">Reference proteome</keyword>
<name>A0A433CZ22_9FUNG</name>
<evidence type="ECO:0000313" key="1">
    <source>
        <dbReference type="EMBL" id="RUP43836.1"/>
    </source>
</evidence>
<dbReference type="SUPFAM" id="SSF56973">
    <property type="entry name" value="Aerolisin/ETX pore-forming domain"/>
    <property type="match status" value="1"/>
</dbReference>
<dbReference type="Pfam" id="PF03318">
    <property type="entry name" value="ETX_MTX2"/>
    <property type="match status" value="1"/>
</dbReference>
<gene>
    <name evidence="1" type="ORF">BC936DRAFT_136666</name>
</gene>
<dbReference type="AlphaFoldDB" id="A0A433CZ22"/>
<dbReference type="EMBL" id="RBNI01010201">
    <property type="protein sequence ID" value="RUP43836.1"/>
    <property type="molecule type" value="Genomic_DNA"/>
</dbReference>
<comment type="caution">
    <text evidence="1">The sequence shown here is derived from an EMBL/GenBank/DDBJ whole genome shotgun (WGS) entry which is preliminary data.</text>
</comment>
<organism evidence="1 2">
    <name type="scientific">Jimgerdemannia flammicorona</name>
    <dbReference type="NCBI Taxonomy" id="994334"/>
    <lineage>
        <taxon>Eukaryota</taxon>
        <taxon>Fungi</taxon>
        <taxon>Fungi incertae sedis</taxon>
        <taxon>Mucoromycota</taxon>
        <taxon>Mucoromycotina</taxon>
        <taxon>Endogonomycetes</taxon>
        <taxon>Endogonales</taxon>
        <taxon>Endogonaceae</taxon>
        <taxon>Jimgerdemannia</taxon>
    </lineage>
</organism>
<dbReference type="InterPro" id="IPR004991">
    <property type="entry name" value="Aerolysin-like"/>
</dbReference>
<evidence type="ECO:0000313" key="2">
    <source>
        <dbReference type="Proteomes" id="UP000268093"/>
    </source>
</evidence>
<dbReference type="Gene3D" id="2.170.15.10">
    <property type="entry name" value="Proaerolysin, chain A, domain 3"/>
    <property type="match status" value="1"/>
</dbReference>
<dbReference type="Proteomes" id="UP000268093">
    <property type="component" value="Unassembled WGS sequence"/>
</dbReference>